<gene>
    <name evidence="3" type="ORF">GA542_06635</name>
</gene>
<accession>A0A6I0V8S8</accession>
<organism evidence="3 4">
    <name type="scientific">Bifidobacterium adolescentis</name>
    <dbReference type="NCBI Taxonomy" id="1680"/>
    <lineage>
        <taxon>Bacteria</taxon>
        <taxon>Bacillati</taxon>
        <taxon>Actinomycetota</taxon>
        <taxon>Actinomycetes</taxon>
        <taxon>Bifidobacteriales</taxon>
        <taxon>Bifidobacteriaceae</taxon>
        <taxon>Bifidobacterium</taxon>
    </lineage>
</organism>
<evidence type="ECO:0000259" key="2">
    <source>
        <dbReference type="PROSITE" id="PS50911"/>
    </source>
</evidence>
<dbReference type="Gene3D" id="3.90.1720.10">
    <property type="entry name" value="endopeptidase domain like (from Nostoc punctiforme)"/>
    <property type="match status" value="1"/>
</dbReference>
<dbReference type="SUPFAM" id="SSF54001">
    <property type="entry name" value="Cysteine proteinases"/>
    <property type="match status" value="1"/>
</dbReference>
<evidence type="ECO:0000313" key="3">
    <source>
        <dbReference type="EMBL" id="KAB6029363.1"/>
    </source>
</evidence>
<dbReference type="InterPro" id="IPR007921">
    <property type="entry name" value="CHAP_dom"/>
</dbReference>
<evidence type="ECO:0000313" key="4">
    <source>
        <dbReference type="Proteomes" id="UP000470926"/>
    </source>
</evidence>
<evidence type="ECO:0000256" key="1">
    <source>
        <dbReference type="SAM" id="MobiDB-lite"/>
    </source>
</evidence>
<reference evidence="3 4" key="1">
    <citation type="journal article" date="2019" name="Nat. Med.">
        <title>A library of human gut bacterial isolates paired with longitudinal multiomics data enables mechanistic microbiome research.</title>
        <authorList>
            <person name="Poyet M."/>
            <person name="Groussin M."/>
            <person name="Gibbons S.M."/>
            <person name="Avila-Pacheco J."/>
            <person name="Jiang X."/>
            <person name="Kearney S.M."/>
            <person name="Perrotta A.R."/>
            <person name="Berdy B."/>
            <person name="Zhao S."/>
            <person name="Lieberman T.D."/>
            <person name="Swanson P.K."/>
            <person name="Smith M."/>
            <person name="Roesemann S."/>
            <person name="Alexander J.E."/>
            <person name="Rich S.A."/>
            <person name="Livny J."/>
            <person name="Vlamakis H."/>
            <person name="Clish C."/>
            <person name="Bullock K."/>
            <person name="Deik A."/>
            <person name="Scott J."/>
            <person name="Pierce K.A."/>
            <person name="Xavier R.J."/>
            <person name="Alm E.J."/>
        </authorList>
    </citation>
    <scope>NUCLEOTIDE SEQUENCE [LARGE SCALE GENOMIC DNA]</scope>
    <source>
        <strain evidence="3 4">BIOML-A26</strain>
    </source>
</reference>
<proteinExistence type="predicted"/>
<dbReference type="InterPro" id="IPR038765">
    <property type="entry name" value="Papain-like_cys_pep_sf"/>
</dbReference>
<comment type="caution">
    <text evidence="3">The sequence shown here is derived from an EMBL/GenBank/DDBJ whole genome shotgun (WGS) entry which is preliminary data.</text>
</comment>
<sequence>MARHAAVPAMDRRSVRLRRTRRRSRIAALGLAALLAASAAVPLAVLRPWETPRYAAFDTATAVPRTSLTEASRSESRATPSSGSWFLGSDIDPDARMTVREADNKVVQALINGRDEASVPAGFDPDHADGDTGNAYGFSQCTWWAYVRRHQLGLPAGSHMGNGADWADTARRLGYWVDFTPRVGDVICFARGQYGSDATYGHVGIVENVGADGSITTSECGSAYDGKPFSRTFTAEQASQLQFIHY</sequence>
<dbReference type="EMBL" id="WDFR01000003">
    <property type="protein sequence ID" value="KAB6029363.1"/>
    <property type="molecule type" value="Genomic_DNA"/>
</dbReference>
<name>A0A6I0V8S8_BIFAD</name>
<dbReference type="AlphaFoldDB" id="A0A6I0V8S8"/>
<dbReference type="Proteomes" id="UP000470926">
    <property type="component" value="Unassembled WGS sequence"/>
</dbReference>
<feature type="compositionally biased region" description="Polar residues" evidence="1">
    <location>
        <begin position="66"/>
        <end position="84"/>
    </location>
</feature>
<feature type="region of interest" description="Disordered" evidence="1">
    <location>
        <begin position="66"/>
        <end position="85"/>
    </location>
</feature>
<protein>
    <submittedName>
        <fullName evidence="3">CHAP domain-containing protein</fullName>
    </submittedName>
</protein>
<dbReference type="Pfam" id="PF05257">
    <property type="entry name" value="CHAP"/>
    <property type="match status" value="1"/>
</dbReference>
<feature type="domain" description="Peptidase C51" evidence="2">
    <location>
        <begin position="116"/>
        <end position="245"/>
    </location>
</feature>
<dbReference type="PROSITE" id="PS50911">
    <property type="entry name" value="CHAP"/>
    <property type="match status" value="1"/>
</dbReference>